<evidence type="ECO:0000256" key="3">
    <source>
        <dbReference type="ARBA" id="ARBA00022563"/>
    </source>
</evidence>
<dbReference type="GO" id="GO:0000287">
    <property type="term" value="F:magnesium ion binding"/>
    <property type="evidence" value="ECO:0007669"/>
    <property type="project" value="UniProtKB-UniRule"/>
</dbReference>
<comment type="cofactor">
    <cofactor evidence="10">
        <name>Mg(2+)</name>
        <dbReference type="ChEBI" id="CHEBI:18420"/>
    </cofactor>
    <text evidence="10">Binds 2 divalent ions per subunit.</text>
</comment>
<evidence type="ECO:0000256" key="1">
    <source>
        <dbReference type="ARBA" id="ARBA00005224"/>
    </source>
</evidence>
<dbReference type="AlphaFoldDB" id="I1A6J7"/>
<keyword evidence="9 10" id="KW-0630">Potassium</keyword>
<evidence type="ECO:0000256" key="10">
    <source>
        <dbReference type="HAMAP-Rule" id="MF_00086"/>
    </source>
</evidence>
<name>I1A6J7_9BACT</name>
<accession>I1A6J7</accession>
<evidence type="ECO:0000256" key="5">
    <source>
        <dbReference type="ARBA" id="ARBA00022723"/>
    </source>
</evidence>
<dbReference type="Pfam" id="PF00438">
    <property type="entry name" value="S-AdoMet_synt_N"/>
    <property type="match status" value="1"/>
</dbReference>
<dbReference type="GO" id="GO:0005524">
    <property type="term" value="F:ATP binding"/>
    <property type="evidence" value="ECO:0007669"/>
    <property type="project" value="UniProtKB-UniRule"/>
</dbReference>
<dbReference type="Proteomes" id="UP000006229">
    <property type="component" value="Unassembled WGS sequence"/>
</dbReference>
<dbReference type="GO" id="GO:0006556">
    <property type="term" value="P:S-adenosylmethionine biosynthetic process"/>
    <property type="evidence" value="ECO:0007669"/>
    <property type="project" value="UniProtKB-UniRule"/>
</dbReference>
<evidence type="ECO:0000256" key="6">
    <source>
        <dbReference type="ARBA" id="ARBA00022741"/>
    </source>
</evidence>
<reference evidence="16 17" key="1">
    <citation type="journal article" date="2012" name="J. Bacteriol.">
        <title>Genome annotation of five Mycoplasma canis strains.</title>
        <authorList>
            <person name="Brown D.R."/>
            <person name="May M."/>
            <person name="Michaels D.L."/>
            <person name="Barbet A.F."/>
        </authorList>
    </citation>
    <scope>NUCLEOTIDE SEQUENCE [LARGE SCALE GENOMIC DNA]</scope>
    <source>
        <strain evidence="16 17">UFG4</strain>
    </source>
</reference>
<comment type="catalytic activity">
    <reaction evidence="10">
        <text>L-methionine + ATP + H2O = S-adenosyl-L-methionine + phosphate + diphosphate</text>
        <dbReference type="Rhea" id="RHEA:21080"/>
        <dbReference type="ChEBI" id="CHEBI:15377"/>
        <dbReference type="ChEBI" id="CHEBI:30616"/>
        <dbReference type="ChEBI" id="CHEBI:33019"/>
        <dbReference type="ChEBI" id="CHEBI:43474"/>
        <dbReference type="ChEBI" id="CHEBI:57844"/>
        <dbReference type="ChEBI" id="CHEBI:59789"/>
        <dbReference type="EC" id="2.5.1.6"/>
    </reaction>
</comment>
<feature type="binding site" evidence="10">
    <location>
        <position position="253"/>
    </location>
    <ligand>
        <name>ATP</name>
        <dbReference type="ChEBI" id="CHEBI:30616"/>
        <note>ligand shared between two neighboring subunits</note>
    </ligand>
</feature>
<evidence type="ECO:0000256" key="12">
    <source>
        <dbReference type="RuleBase" id="RU004462"/>
    </source>
</evidence>
<comment type="similarity">
    <text evidence="2 10 12">Belongs to the AdoMet synthase family.</text>
</comment>
<comment type="cofactor">
    <cofactor evidence="10">
        <name>K(+)</name>
        <dbReference type="ChEBI" id="CHEBI:29103"/>
    </cofactor>
    <text evidence="10">Binds 1 potassium ion per subunit.</text>
</comment>
<evidence type="ECO:0000256" key="11">
    <source>
        <dbReference type="RuleBase" id="RU000542"/>
    </source>
</evidence>
<dbReference type="InterPro" id="IPR022629">
    <property type="entry name" value="S-AdoMet_synt_central"/>
</dbReference>
<dbReference type="GO" id="GO:0006730">
    <property type="term" value="P:one-carbon metabolic process"/>
    <property type="evidence" value="ECO:0007669"/>
    <property type="project" value="UniProtKB-KW"/>
</dbReference>
<feature type="binding site" description="in other chain" evidence="10">
    <location>
        <position position="55"/>
    </location>
    <ligand>
        <name>L-methionine</name>
        <dbReference type="ChEBI" id="CHEBI:57844"/>
        <note>ligand shared between two neighboring subunits</note>
    </ligand>
</feature>
<dbReference type="PROSITE" id="PS00376">
    <property type="entry name" value="ADOMET_SYNTHASE_1"/>
    <property type="match status" value="1"/>
</dbReference>
<dbReference type="InterPro" id="IPR022628">
    <property type="entry name" value="S-AdoMet_synt_N"/>
</dbReference>
<keyword evidence="4 10" id="KW-0808">Transferase</keyword>
<dbReference type="PANTHER" id="PTHR11964">
    <property type="entry name" value="S-ADENOSYLMETHIONINE SYNTHETASE"/>
    <property type="match status" value="1"/>
</dbReference>
<feature type="domain" description="S-adenosylmethionine synthetase central" evidence="14">
    <location>
        <begin position="105"/>
        <end position="222"/>
    </location>
</feature>
<gene>
    <name evidence="10" type="primary">metK</name>
    <name evidence="16" type="ORF">MCANUFG4_00748</name>
</gene>
<dbReference type="HAMAP" id="MF_00086">
    <property type="entry name" value="S_AdoMet_synth1"/>
    <property type="match status" value="1"/>
</dbReference>
<dbReference type="Pfam" id="PF02773">
    <property type="entry name" value="S-AdoMet_synt_C"/>
    <property type="match status" value="1"/>
</dbReference>
<dbReference type="NCBIfam" id="TIGR01034">
    <property type="entry name" value="metK"/>
    <property type="match status" value="1"/>
</dbReference>
<feature type="binding site" evidence="10">
    <location>
        <position position="16"/>
    </location>
    <ligand>
        <name>Mg(2+)</name>
        <dbReference type="ChEBI" id="CHEBI:18420"/>
    </ligand>
</feature>
<dbReference type="Pfam" id="PF02772">
    <property type="entry name" value="S-AdoMet_synt_M"/>
    <property type="match status" value="1"/>
</dbReference>
<feature type="binding site" description="in other chain" evidence="10">
    <location>
        <begin position="155"/>
        <end position="157"/>
    </location>
    <ligand>
        <name>ATP</name>
        <dbReference type="ChEBI" id="CHEBI:30616"/>
        <note>ligand shared between two neighboring subunits</note>
    </ligand>
</feature>
<evidence type="ECO:0000256" key="9">
    <source>
        <dbReference type="ARBA" id="ARBA00022958"/>
    </source>
</evidence>
<dbReference type="InterPro" id="IPR022630">
    <property type="entry name" value="S-AdoMet_synt_C"/>
</dbReference>
<dbReference type="OrthoDB" id="9801686at2"/>
<dbReference type="EMBL" id="AJFU01000004">
    <property type="protein sequence ID" value="EIE42118.1"/>
    <property type="molecule type" value="Genomic_DNA"/>
</dbReference>
<evidence type="ECO:0000259" key="14">
    <source>
        <dbReference type="Pfam" id="PF02772"/>
    </source>
</evidence>
<feature type="binding site" evidence="10">
    <location>
        <position position="257"/>
    </location>
    <ligand>
        <name>ATP</name>
        <dbReference type="ChEBI" id="CHEBI:30616"/>
        <note>ligand shared between two neighboring subunits</note>
    </ligand>
</feature>
<keyword evidence="7 10" id="KW-0067">ATP-binding</keyword>
<evidence type="ECO:0000256" key="8">
    <source>
        <dbReference type="ARBA" id="ARBA00022842"/>
    </source>
</evidence>
<organism evidence="16 17">
    <name type="scientific">Mycoplasmopsis canis UFG4</name>
    <dbReference type="NCBI Taxonomy" id="1131455"/>
    <lineage>
        <taxon>Bacteria</taxon>
        <taxon>Bacillati</taxon>
        <taxon>Mycoplasmatota</taxon>
        <taxon>Mycoplasmoidales</taxon>
        <taxon>Metamycoplasmataceae</taxon>
        <taxon>Mycoplasmopsis</taxon>
    </lineage>
</organism>
<protein>
    <recommendedName>
        <fullName evidence="10">S-adenosylmethionine synthase</fullName>
        <shortName evidence="10">AdoMet synthase</shortName>
        <ecNumber evidence="10">2.5.1.6</ecNumber>
    </recommendedName>
    <alternativeName>
        <fullName evidence="10">MAT</fullName>
    </alternativeName>
    <alternativeName>
        <fullName evidence="10">Methionine adenosyltransferase</fullName>
    </alternativeName>
</protein>
<evidence type="ECO:0000259" key="13">
    <source>
        <dbReference type="Pfam" id="PF00438"/>
    </source>
</evidence>
<dbReference type="GO" id="GO:0005737">
    <property type="term" value="C:cytoplasm"/>
    <property type="evidence" value="ECO:0007669"/>
    <property type="project" value="UniProtKB-SubCell"/>
</dbReference>
<evidence type="ECO:0000256" key="4">
    <source>
        <dbReference type="ARBA" id="ARBA00022679"/>
    </source>
</evidence>
<feature type="binding site" evidence="10">
    <location>
        <position position="42"/>
    </location>
    <ligand>
        <name>K(+)</name>
        <dbReference type="ChEBI" id="CHEBI:29103"/>
    </ligand>
</feature>
<keyword evidence="3 10" id="KW-0554">One-carbon metabolism</keyword>
<comment type="subunit">
    <text evidence="10">Homotetramer; dimer of dimers.</text>
</comment>
<keyword evidence="8 10" id="KW-0460">Magnesium</keyword>
<dbReference type="GO" id="GO:0004478">
    <property type="term" value="F:methionine adenosyltransferase activity"/>
    <property type="evidence" value="ECO:0007669"/>
    <property type="project" value="UniProtKB-UniRule"/>
</dbReference>
<comment type="caution">
    <text evidence="16">The sequence shown here is derived from an EMBL/GenBank/DDBJ whole genome shotgun (WGS) entry which is preliminary data.</text>
</comment>
<evidence type="ECO:0000259" key="15">
    <source>
        <dbReference type="Pfam" id="PF02773"/>
    </source>
</evidence>
<comment type="subcellular location">
    <subcellularLocation>
        <location evidence="10 11">Cytoplasm</location>
    </subcellularLocation>
</comment>
<feature type="binding site" description="in other chain" evidence="10">
    <location>
        <begin position="236"/>
        <end position="237"/>
    </location>
    <ligand>
        <name>ATP</name>
        <dbReference type="ChEBI" id="CHEBI:30616"/>
        <note>ligand shared between two neighboring subunits</note>
    </ligand>
</feature>
<dbReference type="PROSITE" id="PS00377">
    <property type="entry name" value="ADOMET_SYNTHASE_2"/>
    <property type="match status" value="1"/>
</dbReference>
<evidence type="ECO:0000313" key="16">
    <source>
        <dbReference type="EMBL" id="EIE42118.1"/>
    </source>
</evidence>
<dbReference type="RefSeq" id="WP_004796160.1">
    <property type="nucleotide sequence ID" value="NZ_AJFU01000004.1"/>
</dbReference>
<proteinExistence type="inferred from homology"/>
<dbReference type="InterPro" id="IPR022636">
    <property type="entry name" value="S-AdoMet_synthetase_sfam"/>
</dbReference>
<dbReference type="PIRSF" id="PIRSF000497">
    <property type="entry name" value="MAT"/>
    <property type="match status" value="1"/>
</dbReference>
<evidence type="ECO:0000256" key="7">
    <source>
        <dbReference type="ARBA" id="ARBA00022840"/>
    </source>
</evidence>
<comment type="pathway">
    <text evidence="1 10">Amino-acid biosynthesis; S-adenosyl-L-methionine biosynthesis; S-adenosyl-L-methionine from L-methionine: step 1/1.</text>
</comment>
<keyword evidence="5 10" id="KW-0479">Metal-binding</keyword>
<dbReference type="SUPFAM" id="SSF55973">
    <property type="entry name" value="S-adenosylmethionine synthetase"/>
    <property type="match status" value="3"/>
</dbReference>
<feature type="domain" description="S-adenosylmethionine synthetase C-terminal" evidence="15">
    <location>
        <begin position="224"/>
        <end position="363"/>
    </location>
</feature>
<keyword evidence="10" id="KW-0963">Cytoplasm</keyword>
<evidence type="ECO:0000313" key="17">
    <source>
        <dbReference type="Proteomes" id="UP000006229"/>
    </source>
</evidence>
<dbReference type="UniPathway" id="UPA00315">
    <property type="reaction ID" value="UER00080"/>
</dbReference>
<feature type="binding site" description="in other chain" evidence="10">
    <location>
        <position position="261"/>
    </location>
    <ligand>
        <name>L-methionine</name>
        <dbReference type="ChEBI" id="CHEBI:57844"/>
        <note>ligand shared between two neighboring subunits</note>
    </ligand>
</feature>
<sequence>MKKLFTSESVGKGHPDKLCDQISDSILDAYLTLDPASKVAIETMASGHNIFIAGEVQSNADIYVIEIAINILKSLGYFTSQTSIVTDIRKQSADIALGVNLENDEIGAGDQGIMFGYATNETKQFMPLAITLAHELVKRAENLRSNGAFQWAKADMKSQVTLDYTNESKTEVDTVLMSIQHSAKYDEKEFKSFIKNEIILPTLREYNLDEPKKILINPTGKFIIGGPIGDTGLTGRKIIVDTYGGASRHGGGAFSGKDATKVDRSAAYAARWVAKNLVAAELADRIEIQLSYAIGVAKPVSILIETFGTEKVDKNIIEQVVTEIFDLTPKGIIRDLDLRKPVFAKTSYFGHFGRTDVEFSWEKLNKVDEIKSRVLELQK</sequence>
<keyword evidence="6 10" id="KW-0547">Nucleotide-binding</keyword>
<dbReference type="PATRIC" id="fig|1131455.3.peg.154"/>
<dbReference type="FunFam" id="3.30.300.10:FF:000003">
    <property type="entry name" value="S-adenosylmethionine synthase"/>
    <property type="match status" value="1"/>
</dbReference>
<comment type="function">
    <text evidence="10">Catalyzes the formation of S-adenosylmethionine (AdoMet) from methionine and ATP. The overall synthetic reaction is composed of two sequential steps, AdoMet formation and the subsequent tripolyphosphate hydrolysis which occurs prior to release of AdoMet from the enzyme.</text>
</comment>
<feature type="region of interest" description="Flexible loop" evidence="10">
    <location>
        <begin position="91"/>
        <end position="101"/>
    </location>
</feature>
<dbReference type="Gene3D" id="3.30.300.10">
    <property type="match status" value="3"/>
</dbReference>
<dbReference type="InterPro" id="IPR022631">
    <property type="entry name" value="ADOMET_SYNTHASE_CS"/>
</dbReference>
<feature type="domain" description="S-adenosylmethionine synthetase N-terminal" evidence="13">
    <location>
        <begin position="3"/>
        <end position="84"/>
    </location>
</feature>
<feature type="binding site" description="in other chain" evidence="10">
    <location>
        <begin position="221"/>
        <end position="222"/>
    </location>
    <ligand>
        <name>ATP</name>
        <dbReference type="ChEBI" id="CHEBI:30616"/>
        <note>ligand shared between two neighboring subunits</note>
    </ligand>
</feature>
<evidence type="ECO:0000256" key="2">
    <source>
        <dbReference type="ARBA" id="ARBA00009685"/>
    </source>
</evidence>
<dbReference type="InterPro" id="IPR002133">
    <property type="entry name" value="S-AdoMet_synthetase"/>
</dbReference>
<keyword evidence="17" id="KW-1185">Reference proteome</keyword>
<feature type="binding site" evidence="10">
    <location>
        <position position="230"/>
    </location>
    <ligand>
        <name>ATP</name>
        <dbReference type="ChEBI" id="CHEBI:30616"/>
        <note>ligand shared between two neighboring subunits</note>
    </ligand>
</feature>
<feature type="binding site" evidence="10">
    <location>
        <position position="230"/>
    </location>
    <ligand>
        <name>L-methionine</name>
        <dbReference type="ChEBI" id="CHEBI:57844"/>
        <note>ligand shared between two neighboring subunits</note>
    </ligand>
</feature>
<dbReference type="EC" id="2.5.1.6" evidence="10"/>
<dbReference type="CDD" id="cd18079">
    <property type="entry name" value="S-AdoMet_synt"/>
    <property type="match status" value="1"/>
</dbReference>
<feature type="binding site" description="in other chain" evidence="10">
    <location>
        <position position="14"/>
    </location>
    <ligand>
        <name>ATP</name>
        <dbReference type="ChEBI" id="CHEBI:30616"/>
        <note>ligand shared between two neighboring subunits</note>
    </ligand>
</feature>
<feature type="binding site" description="in other chain" evidence="10">
    <location>
        <position position="91"/>
    </location>
    <ligand>
        <name>L-methionine</name>
        <dbReference type="ChEBI" id="CHEBI:57844"/>
        <note>ligand shared between two neighboring subunits</note>
    </ligand>
</feature>